<evidence type="ECO:0000313" key="3">
    <source>
        <dbReference type="Proteomes" id="UP000265765"/>
    </source>
</evidence>
<organism evidence="2 3">
    <name type="scientific">Streptomyces griseorubiginosus</name>
    <dbReference type="NCBI Taxonomy" id="67304"/>
    <lineage>
        <taxon>Bacteria</taxon>
        <taxon>Bacillati</taxon>
        <taxon>Actinomycetota</taxon>
        <taxon>Actinomycetes</taxon>
        <taxon>Kitasatosporales</taxon>
        <taxon>Streptomycetaceae</taxon>
        <taxon>Streptomyces</taxon>
    </lineage>
</organism>
<evidence type="ECO:0000259" key="1">
    <source>
        <dbReference type="Pfam" id="PF22599"/>
    </source>
</evidence>
<dbReference type="AlphaFoldDB" id="A0AAI8KSP3"/>
<dbReference type="RefSeq" id="WP_120049837.1">
    <property type="nucleotide sequence ID" value="NZ_CP032427.1"/>
</dbReference>
<name>A0AAI8KSP3_9ACTN</name>
<dbReference type="Pfam" id="PF22599">
    <property type="entry name" value="SecDF_P1_head"/>
    <property type="match status" value="1"/>
</dbReference>
<dbReference type="InterPro" id="IPR054384">
    <property type="entry name" value="SecDF_P1_head"/>
</dbReference>
<proteinExistence type="predicted"/>
<dbReference type="Gene3D" id="3.30.1360.200">
    <property type="match status" value="1"/>
</dbReference>
<evidence type="ECO:0000313" key="2">
    <source>
        <dbReference type="EMBL" id="AYC36399.1"/>
    </source>
</evidence>
<dbReference type="Proteomes" id="UP000265765">
    <property type="component" value="Chromosome"/>
</dbReference>
<gene>
    <name evidence="2" type="ORF">DWG14_00608</name>
</gene>
<dbReference type="EMBL" id="CP032427">
    <property type="protein sequence ID" value="AYC36399.1"/>
    <property type="molecule type" value="Genomic_DNA"/>
</dbReference>
<dbReference type="KEGG" id="sge:DWG14_00608"/>
<accession>A0AAI8KSP3</accession>
<dbReference type="GeneID" id="91279587"/>
<reference evidence="2 3" key="1">
    <citation type="submission" date="2018-09" db="EMBL/GenBank/DDBJ databases">
        <title>Production of Trimethoprim by Streptomyces sp. 3E-1.</title>
        <authorList>
            <person name="Kang H.J."/>
            <person name="Kim S.B."/>
        </authorList>
    </citation>
    <scope>NUCLEOTIDE SEQUENCE [LARGE SCALE GENOMIC DNA]</scope>
    <source>
        <strain evidence="2 3">3E-1</strain>
    </source>
</reference>
<protein>
    <recommendedName>
        <fullName evidence="1">SecDF P1 head subdomain domain-containing protein</fullName>
    </recommendedName>
</protein>
<feature type="domain" description="SecDF P1 head subdomain" evidence="1">
    <location>
        <begin position="140"/>
        <end position="233"/>
    </location>
</feature>
<sequence length="235" mass="24567">MNDSTGDLLHETLLHDTLHTHVRERDGDAGAHLVGLADGALRVARRRQRLTRAGAGVALAAAVATAWVAVADDGSPRAHVVQPAHRGDAAKATTVSLEPVTSAAEGRCTQGDGGYTVNATATQRAMCFHTDSAKGMRDIRVAAAKAENSTVDGGWHVEATLSSADRTRFATLTGSLASAPLPRNQFAIIIDGKLWGAPSVARSITVGRFEVSGYYVGDLTSATAHNLAQRLDPGR</sequence>